<protein>
    <submittedName>
        <fullName evidence="1">Uncharacterized protein</fullName>
    </submittedName>
</protein>
<dbReference type="AlphaFoldDB" id="A0A820B2E1"/>
<accession>A0A820B2E1</accession>
<reference evidence="1" key="1">
    <citation type="submission" date="2021-02" db="EMBL/GenBank/DDBJ databases">
        <authorList>
            <person name="Nowell W R."/>
        </authorList>
    </citation>
    <scope>NUCLEOTIDE SEQUENCE</scope>
</reference>
<evidence type="ECO:0000313" key="1">
    <source>
        <dbReference type="EMBL" id="CAF4200769.1"/>
    </source>
</evidence>
<gene>
    <name evidence="1" type="ORF">FNK824_LOCUS36250</name>
</gene>
<sequence>MAGGAVLNCLLINGFDSSTQDLDFFWLGGSWTSFIAAIDRFERKAKSRILETKNIYGILIEFTLLIDNDHTQHIQFIFGRETSNMSFILYTFDLDIVQVGFDGYKIISTIGFFQAVATRSFISYGLTNDIHDTIYYLDRCFKYNQRGFSWLCPIDYNDFLAQKPLVTEKKIYDYGFNDFYFNVDSFNVQIRFLNFNLFN</sequence>
<dbReference type="EMBL" id="CAJOBE010016474">
    <property type="protein sequence ID" value="CAF4200769.1"/>
    <property type="molecule type" value="Genomic_DNA"/>
</dbReference>
<evidence type="ECO:0000313" key="2">
    <source>
        <dbReference type="Proteomes" id="UP000663874"/>
    </source>
</evidence>
<dbReference type="Proteomes" id="UP000663874">
    <property type="component" value="Unassembled WGS sequence"/>
</dbReference>
<organism evidence="1 2">
    <name type="scientific">Rotaria sordida</name>
    <dbReference type="NCBI Taxonomy" id="392033"/>
    <lineage>
        <taxon>Eukaryota</taxon>
        <taxon>Metazoa</taxon>
        <taxon>Spiralia</taxon>
        <taxon>Gnathifera</taxon>
        <taxon>Rotifera</taxon>
        <taxon>Eurotatoria</taxon>
        <taxon>Bdelloidea</taxon>
        <taxon>Philodinida</taxon>
        <taxon>Philodinidae</taxon>
        <taxon>Rotaria</taxon>
    </lineage>
</organism>
<comment type="caution">
    <text evidence="1">The sequence shown here is derived from an EMBL/GenBank/DDBJ whole genome shotgun (WGS) entry which is preliminary data.</text>
</comment>
<proteinExistence type="predicted"/>
<name>A0A820B2E1_9BILA</name>